<evidence type="ECO:0000256" key="1">
    <source>
        <dbReference type="ARBA" id="ARBA00001947"/>
    </source>
</evidence>
<dbReference type="InterPro" id="IPR004463">
    <property type="entry name" value="UDP-acyl_GlcNac_deAcase"/>
</dbReference>
<gene>
    <name evidence="12" type="primary">lpxC</name>
    <name evidence="13" type="ORF">GGQ63_002082</name>
</gene>
<dbReference type="RefSeq" id="WP_183855345.1">
    <property type="nucleotide sequence ID" value="NZ_JACHOO010000003.1"/>
</dbReference>
<comment type="pathway">
    <text evidence="3 12">Glycolipid biosynthesis; lipid IV(A) biosynthesis; lipid IV(A) from (3R)-3-hydroxytetradecanoyl-[acyl-carrier-protein] and UDP-N-acetyl-alpha-D-glucosamine: step 2/6.</text>
</comment>
<dbReference type="InterPro" id="IPR015870">
    <property type="entry name" value="UDP-acyl_N-AcGlcN_deAcase_N"/>
</dbReference>
<keyword evidence="6 12" id="KW-0441">Lipid A biosynthesis</keyword>
<feature type="binding site" evidence="12">
    <location>
        <position position="85"/>
    </location>
    <ligand>
        <name>Zn(2+)</name>
        <dbReference type="ChEBI" id="CHEBI:29105"/>
    </ligand>
</feature>
<evidence type="ECO:0000256" key="6">
    <source>
        <dbReference type="ARBA" id="ARBA00022556"/>
    </source>
</evidence>
<feature type="active site" description="Proton donor" evidence="12">
    <location>
        <position position="269"/>
    </location>
</feature>
<evidence type="ECO:0000256" key="10">
    <source>
        <dbReference type="ARBA" id="ARBA00023098"/>
    </source>
</evidence>
<dbReference type="GO" id="GO:0103117">
    <property type="term" value="F:UDP-3-O-acyl-N-acetylglucosamine deacetylase activity"/>
    <property type="evidence" value="ECO:0007669"/>
    <property type="project" value="UniProtKB-UniRule"/>
</dbReference>
<evidence type="ECO:0000313" key="13">
    <source>
        <dbReference type="EMBL" id="MBB5753028.1"/>
    </source>
</evidence>
<dbReference type="NCBIfam" id="TIGR00325">
    <property type="entry name" value="lpxC"/>
    <property type="match status" value="1"/>
</dbReference>
<keyword evidence="9 12" id="KW-0862">Zinc</keyword>
<protein>
    <recommendedName>
        <fullName evidence="4 12">UDP-3-O-acyl-N-acetylglucosamine deacetylase</fullName>
        <shortName evidence="12">UDP-3-O-acyl-GlcNAc deacetylase</shortName>
        <ecNumber evidence="4 12">3.5.1.108</ecNumber>
    </recommendedName>
    <alternativeName>
        <fullName evidence="12">UDP-3-O-[R-3-hydroxymyristoyl]-N-acetylglucosamine deacetylase</fullName>
    </alternativeName>
</protein>
<dbReference type="Gene3D" id="3.30.230.20">
    <property type="entry name" value="lpxc deacetylase, domain 1"/>
    <property type="match status" value="1"/>
</dbReference>
<name>A0A7W9FLT5_9HYPH</name>
<evidence type="ECO:0000256" key="3">
    <source>
        <dbReference type="ARBA" id="ARBA00005002"/>
    </source>
</evidence>
<evidence type="ECO:0000256" key="12">
    <source>
        <dbReference type="HAMAP-Rule" id="MF_00388"/>
    </source>
</evidence>
<dbReference type="Gene3D" id="3.30.1700.10">
    <property type="entry name" value="lpxc deacetylase, domain 2"/>
    <property type="match status" value="1"/>
</dbReference>
<evidence type="ECO:0000256" key="5">
    <source>
        <dbReference type="ARBA" id="ARBA00022516"/>
    </source>
</evidence>
<dbReference type="SUPFAM" id="SSF54211">
    <property type="entry name" value="Ribosomal protein S5 domain 2-like"/>
    <property type="match status" value="2"/>
</dbReference>
<dbReference type="PANTHER" id="PTHR33694">
    <property type="entry name" value="UDP-3-O-ACYL-N-ACETYLGLUCOSAMINE DEACETYLASE 1, MITOCHONDRIAL-RELATED"/>
    <property type="match status" value="1"/>
</dbReference>
<dbReference type="GO" id="GO:0046872">
    <property type="term" value="F:metal ion binding"/>
    <property type="evidence" value="ECO:0007669"/>
    <property type="project" value="UniProtKB-KW"/>
</dbReference>
<keyword evidence="7 12" id="KW-0479">Metal-binding</keyword>
<comment type="catalytic activity">
    <reaction evidence="11 12">
        <text>a UDP-3-O-[(3R)-3-hydroxyacyl]-N-acetyl-alpha-D-glucosamine + H2O = a UDP-3-O-[(3R)-3-hydroxyacyl]-alpha-D-glucosamine + acetate</text>
        <dbReference type="Rhea" id="RHEA:67816"/>
        <dbReference type="ChEBI" id="CHEBI:15377"/>
        <dbReference type="ChEBI" id="CHEBI:30089"/>
        <dbReference type="ChEBI" id="CHEBI:137740"/>
        <dbReference type="ChEBI" id="CHEBI:173225"/>
        <dbReference type="EC" id="3.5.1.108"/>
    </reaction>
</comment>
<evidence type="ECO:0000313" key="14">
    <source>
        <dbReference type="Proteomes" id="UP000523821"/>
    </source>
</evidence>
<keyword evidence="5 12" id="KW-0444">Lipid biosynthesis</keyword>
<comment type="similarity">
    <text evidence="12">Belongs to the LpxC family.</text>
</comment>
<dbReference type="InterPro" id="IPR020568">
    <property type="entry name" value="Ribosomal_Su5_D2-typ_SF"/>
</dbReference>
<comment type="cofactor">
    <cofactor evidence="1 12">
        <name>Zn(2+)</name>
        <dbReference type="ChEBI" id="CHEBI:29105"/>
    </cofactor>
</comment>
<reference evidence="13 14" key="1">
    <citation type="submission" date="2020-08" db="EMBL/GenBank/DDBJ databases">
        <title>Genomic Encyclopedia of Type Strains, Phase IV (KMG-IV): sequencing the most valuable type-strain genomes for metagenomic binning, comparative biology and taxonomic classification.</title>
        <authorList>
            <person name="Goeker M."/>
        </authorList>
    </citation>
    <scope>NUCLEOTIDE SEQUENCE [LARGE SCALE GENOMIC DNA]</scope>
    <source>
        <strain evidence="13 14">DSM 16268</strain>
    </source>
</reference>
<keyword evidence="10 12" id="KW-0443">Lipid metabolism</keyword>
<dbReference type="EMBL" id="JACHOO010000003">
    <property type="protein sequence ID" value="MBB5753028.1"/>
    <property type="molecule type" value="Genomic_DNA"/>
</dbReference>
<feature type="binding site" evidence="12">
    <location>
        <position position="246"/>
    </location>
    <ligand>
        <name>Zn(2+)</name>
        <dbReference type="ChEBI" id="CHEBI:29105"/>
    </ligand>
</feature>
<evidence type="ECO:0000256" key="2">
    <source>
        <dbReference type="ARBA" id="ARBA00002923"/>
    </source>
</evidence>
<dbReference type="GO" id="GO:0009245">
    <property type="term" value="P:lipid A biosynthetic process"/>
    <property type="evidence" value="ECO:0007669"/>
    <property type="project" value="UniProtKB-UniRule"/>
</dbReference>
<evidence type="ECO:0000256" key="7">
    <source>
        <dbReference type="ARBA" id="ARBA00022723"/>
    </source>
</evidence>
<dbReference type="HAMAP" id="MF_00388">
    <property type="entry name" value="LpxC"/>
    <property type="match status" value="1"/>
</dbReference>
<proteinExistence type="inferred from homology"/>
<dbReference type="Pfam" id="PF03331">
    <property type="entry name" value="LpxC"/>
    <property type="match status" value="1"/>
</dbReference>
<dbReference type="AlphaFoldDB" id="A0A7W9FLT5"/>
<dbReference type="Proteomes" id="UP000523821">
    <property type="component" value="Unassembled WGS sequence"/>
</dbReference>
<evidence type="ECO:0000256" key="9">
    <source>
        <dbReference type="ARBA" id="ARBA00022833"/>
    </source>
</evidence>
<comment type="caution">
    <text evidence="13">The sequence shown here is derived from an EMBL/GenBank/DDBJ whole genome shotgun (WGS) entry which is preliminary data.</text>
</comment>
<evidence type="ECO:0000256" key="11">
    <source>
        <dbReference type="ARBA" id="ARBA00024535"/>
    </source>
</evidence>
<keyword evidence="14" id="KW-1185">Reference proteome</keyword>
<feature type="binding site" evidence="12">
    <location>
        <position position="242"/>
    </location>
    <ligand>
        <name>Zn(2+)</name>
        <dbReference type="ChEBI" id="CHEBI:29105"/>
    </ligand>
</feature>
<dbReference type="PANTHER" id="PTHR33694:SF1">
    <property type="entry name" value="UDP-3-O-ACYL-N-ACETYLGLUCOSAMINE DEACETYLASE 1, MITOCHONDRIAL-RELATED"/>
    <property type="match status" value="1"/>
</dbReference>
<accession>A0A7W9FLT5</accession>
<dbReference type="InterPro" id="IPR011334">
    <property type="entry name" value="UDP-acyl_GlcNac_deAcase_C"/>
</dbReference>
<sequence length="317" mass="33936">MAKRQAGTQTTLRDRVTISGVGVHSGATVTMTLLPAEADTGILFYRTDIDVAADVAIPARIDAIGPTELCTTLNIDRLSVATVEHLLATFSGLSVDNVIVEIDGPEVPVMDGSAVAFVDAIESVGLVPLAAPRAYIEVLHPVRVEQGSSYAELRPFDGRRFEIEIDFDHRLVGRQMVIVDLTAESFRNELARARTFGFLADVERLIAAGFARGASLDNAVVVAEDRILNPEGLRASDEFVRHKALDAVGDLALAGAPILGAYRSYRGGHKLNARMVEALLSDPSAYRIVERPSLRPEPMRAESAVALAGAALGPDRS</sequence>
<comment type="function">
    <text evidence="2 12">Catalyzes the hydrolysis of UDP-3-O-myristoyl-N-acetylglucosamine to form UDP-3-O-myristoylglucosamine and acetate, the committed step in lipid A biosynthesis.</text>
</comment>
<dbReference type="EC" id="3.5.1.108" evidence="4 12"/>
<evidence type="ECO:0000256" key="8">
    <source>
        <dbReference type="ARBA" id="ARBA00022801"/>
    </source>
</evidence>
<evidence type="ECO:0000256" key="4">
    <source>
        <dbReference type="ARBA" id="ARBA00012745"/>
    </source>
</evidence>
<dbReference type="GO" id="GO:0016020">
    <property type="term" value="C:membrane"/>
    <property type="evidence" value="ECO:0007669"/>
    <property type="project" value="GOC"/>
</dbReference>
<keyword evidence="8 12" id="KW-0378">Hydrolase</keyword>
<dbReference type="UniPathway" id="UPA00359">
    <property type="reaction ID" value="UER00478"/>
</dbReference>
<organism evidence="13 14">
    <name type="scientific">Prosthecomicrobium pneumaticum</name>
    <dbReference type="NCBI Taxonomy" id="81895"/>
    <lineage>
        <taxon>Bacteria</taxon>
        <taxon>Pseudomonadati</taxon>
        <taxon>Pseudomonadota</taxon>
        <taxon>Alphaproteobacteria</taxon>
        <taxon>Hyphomicrobiales</taxon>
        <taxon>Kaistiaceae</taxon>
        <taxon>Prosthecomicrobium</taxon>
    </lineage>
</organism>